<dbReference type="InterPro" id="IPR036955">
    <property type="entry name" value="AP2/ERF_dom_sf"/>
</dbReference>
<reference evidence="2" key="1">
    <citation type="submission" date="2011-11" db="EMBL/GenBank/DDBJ databases">
        <title>Escape from toxin-antitoxin mediated abortive infection can occur by recombination within a generalized transducing phage of Pectobacterium atrosepticum.</title>
        <authorList>
            <person name="Blower T.R."/>
            <person name="Evans T.J."/>
            <person name="Przybilski R."/>
            <person name="Fineran P.C."/>
            <person name="Salmond G.P.C."/>
        </authorList>
    </citation>
    <scope>NUCLEOTIDE SEQUENCE [LARGE SCALE GENOMIC DNA]</scope>
</reference>
<dbReference type="GO" id="GO:0003677">
    <property type="term" value="F:DNA binding"/>
    <property type="evidence" value="ECO:0007669"/>
    <property type="project" value="InterPro"/>
</dbReference>
<dbReference type="Proteomes" id="UP000010999">
    <property type="component" value="Segment"/>
</dbReference>
<evidence type="ECO:0000313" key="2">
    <source>
        <dbReference type="Proteomes" id="UP000010999"/>
    </source>
</evidence>
<dbReference type="EMBL" id="JQ015307">
    <property type="protein sequence ID" value="AEZ66326.1"/>
    <property type="molecule type" value="Genomic_DNA"/>
</dbReference>
<evidence type="ECO:0008006" key="3">
    <source>
        <dbReference type="Google" id="ProtNLM"/>
    </source>
</evidence>
<dbReference type="GeneID" id="14515355"/>
<organism evidence="1 2">
    <name type="scientific">Pectobacterium phage phiTE</name>
    <dbReference type="NCBI Taxonomy" id="1116482"/>
    <lineage>
        <taxon>Viruses</taxon>
        <taxon>Duplodnaviria</taxon>
        <taxon>Heunggongvirae</taxon>
        <taxon>Uroviricota</taxon>
        <taxon>Caudoviricetes</taxon>
        <taxon>Vequintavirinae</taxon>
        <taxon>Certrevirus</taxon>
        <taxon>Certrevirus phiTE</taxon>
    </lineage>
</organism>
<dbReference type="OrthoDB" id="8611at10239"/>
<dbReference type="RefSeq" id="YP_007392622.1">
    <property type="nucleotide sequence ID" value="NC_020201.1"/>
</dbReference>
<dbReference type="KEGG" id="vg:14515355"/>
<dbReference type="SUPFAM" id="SSF54171">
    <property type="entry name" value="DNA-binding domain"/>
    <property type="match status" value="1"/>
</dbReference>
<reference evidence="1 2" key="2">
    <citation type="journal article" date="2012" name="PLoS Genet.">
        <title>Viral evasion of a bacterial suicide system by RNA-based molecular mimicry enables infectious altruism.</title>
        <authorList>
            <person name="Blower T.R."/>
            <person name="Evans T.J."/>
            <person name="Przybilski R."/>
            <person name="Fineran P.C."/>
            <person name="Salmond G.P."/>
        </authorList>
    </citation>
    <scope>NUCLEOTIDE SEQUENCE [LARGE SCALE GENOMIC DNA]</scope>
</reference>
<dbReference type="GO" id="GO:0003700">
    <property type="term" value="F:DNA-binding transcription factor activity"/>
    <property type="evidence" value="ECO:0007669"/>
    <property type="project" value="InterPro"/>
</dbReference>
<dbReference type="InterPro" id="IPR016177">
    <property type="entry name" value="DNA-bd_dom_sf"/>
</dbReference>
<proteinExistence type="predicted"/>
<keyword evidence="2" id="KW-1185">Reference proteome</keyword>
<evidence type="ECO:0000313" key="1">
    <source>
        <dbReference type="EMBL" id="AEZ66326.1"/>
    </source>
</evidence>
<protein>
    <recommendedName>
        <fullName evidence="3">AP2/ERF domain-containing protein</fullName>
    </recommendedName>
</protein>
<sequence>MGVVPARGYGYSRVSEGSVVGRLHVKEKTSCRSKNGSILWRCICECGKEVLVQSSTLNKGLKQSCGCLERETYPTRNSTHGLSSTREYNSWTAMKQRCYYQDHEEYHNYGGRGIQVCEEWKYSFENFIHDMGPAGDGESIDRKDVNKGYSKENCRWASASVQGFNTRKKQNNTSGRTGVSWHTRLNKWCAFIGVNNRVIHLGSFDYKSEAIAAREAAELKFFGKAKE</sequence>
<dbReference type="Gene3D" id="3.30.730.10">
    <property type="entry name" value="AP2/ERF domain"/>
    <property type="match status" value="1"/>
</dbReference>
<gene>
    <name evidence="1" type="ORF">phiTE_160</name>
</gene>
<name>K9L513_9CAUD</name>
<accession>K9L513</accession>